<dbReference type="RefSeq" id="WP_012831093.1">
    <property type="nucleotide sequence ID" value="NC_013440.1"/>
</dbReference>
<dbReference type="STRING" id="502025.Hoch_6026"/>
<evidence type="ECO:0000256" key="3">
    <source>
        <dbReference type="ARBA" id="ARBA00022475"/>
    </source>
</evidence>
<keyword evidence="7" id="KW-0813">Transport</keyword>
<organism evidence="9 10">
    <name type="scientific">Haliangium ochraceum (strain DSM 14365 / JCM 11303 / SMP-2)</name>
    <dbReference type="NCBI Taxonomy" id="502025"/>
    <lineage>
        <taxon>Bacteria</taxon>
        <taxon>Pseudomonadati</taxon>
        <taxon>Myxococcota</taxon>
        <taxon>Polyangia</taxon>
        <taxon>Haliangiales</taxon>
        <taxon>Kofleriaceae</taxon>
        <taxon>Haliangium</taxon>
    </lineage>
</organism>
<comment type="similarity">
    <text evidence="2 7">Belongs to the ExbD/TolR family.</text>
</comment>
<name>D0LJZ4_HALO1</name>
<keyword evidence="3" id="KW-1003">Cell membrane</keyword>
<evidence type="ECO:0000256" key="6">
    <source>
        <dbReference type="ARBA" id="ARBA00023136"/>
    </source>
</evidence>
<dbReference type="GO" id="GO:0005886">
    <property type="term" value="C:plasma membrane"/>
    <property type="evidence" value="ECO:0007669"/>
    <property type="project" value="UniProtKB-SubCell"/>
</dbReference>
<dbReference type="Proteomes" id="UP000001880">
    <property type="component" value="Chromosome"/>
</dbReference>
<dbReference type="Gene3D" id="3.30.420.270">
    <property type="match status" value="1"/>
</dbReference>
<evidence type="ECO:0000256" key="1">
    <source>
        <dbReference type="ARBA" id="ARBA00004162"/>
    </source>
</evidence>
<feature type="transmembrane region" description="Helical" evidence="8">
    <location>
        <begin position="20"/>
        <end position="40"/>
    </location>
</feature>
<dbReference type="KEGG" id="hoh:Hoch_6026"/>
<evidence type="ECO:0000256" key="5">
    <source>
        <dbReference type="ARBA" id="ARBA00022989"/>
    </source>
</evidence>
<evidence type="ECO:0000256" key="4">
    <source>
        <dbReference type="ARBA" id="ARBA00022692"/>
    </source>
</evidence>
<sequence length="166" mass="18468">MGISTGGNAGGAKSDINVTPLVDVVLVLLIIFLVATPIMLRYVTIEIPRKIDEETEDVTVAARQIVVTVKYDGTFMVKEGNSEDEVTTLPALQKDILERLESKKTEKIVFMDFEDEVPYEQVVSSMDYIKGTEALLASNKGQPDELWERVKVALKFRDEDVKSATN</sequence>
<keyword evidence="7" id="KW-0653">Protein transport</keyword>
<accession>D0LJZ4</accession>
<evidence type="ECO:0000313" key="9">
    <source>
        <dbReference type="EMBL" id="ACY18501.1"/>
    </source>
</evidence>
<keyword evidence="6 8" id="KW-0472">Membrane</keyword>
<dbReference type="InterPro" id="IPR003400">
    <property type="entry name" value="ExbD"/>
</dbReference>
<reference evidence="9 10" key="1">
    <citation type="journal article" date="2010" name="Stand. Genomic Sci.">
        <title>Complete genome sequence of Haliangium ochraceum type strain (SMP-2).</title>
        <authorList>
            <consortium name="US DOE Joint Genome Institute (JGI-PGF)"/>
            <person name="Ivanova N."/>
            <person name="Daum C."/>
            <person name="Lang E."/>
            <person name="Abt B."/>
            <person name="Kopitz M."/>
            <person name="Saunders E."/>
            <person name="Lapidus A."/>
            <person name="Lucas S."/>
            <person name="Glavina Del Rio T."/>
            <person name="Nolan M."/>
            <person name="Tice H."/>
            <person name="Copeland A."/>
            <person name="Cheng J.F."/>
            <person name="Chen F."/>
            <person name="Bruce D."/>
            <person name="Goodwin L."/>
            <person name="Pitluck S."/>
            <person name="Mavromatis K."/>
            <person name="Pati A."/>
            <person name="Mikhailova N."/>
            <person name="Chen A."/>
            <person name="Palaniappan K."/>
            <person name="Land M."/>
            <person name="Hauser L."/>
            <person name="Chang Y.J."/>
            <person name="Jeffries C.D."/>
            <person name="Detter J.C."/>
            <person name="Brettin T."/>
            <person name="Rohde M."/>
            <person name="Goker M."/>
            <person name="Bristow J."/>
            <person name="Markowitz V."/>
            <person name="Eisen J.A."/>
            <person name="Hugenholtz P."/>
            <person name="Kyrpides N.C."/>
            <person name="Klenk H.P."/>
        </authorList>
    </citation>
    <scope>NUCLEOTIDE SEQUENCE [LARGE SCALE GENOMIC DNA]</scope>
    <source>
        <strain evidence="10">DSM 14365 / CIP 107738 / JCM 11303 / AJ 13395 / SMP-2</strain>
    </source>
</reference>
<dbReference type="AlphaFoldDB" id="D0LJZ4"/>
<dbReference type="PANTHER" id="PTHR30558">
    <property type="entry name" value="EXBD MEMBRANE COMPONENT OF PMF-DRIVEN MACROMOLECULE IMPORT SYSTEM"/>
    <property type="match status" value="1"/>
</dbReference>
<dbReference type="GO" id="GO:0015031">
    <property type="term" value="P:protein transport"/>
    <property type="evidence" value="ECO:0007669"/>
    <property type="project" value="UniProtKB-KW"/>
</dbReference>
<dbReference type="HOGENOM" id="CLU_085305_1_3_7"/>
<protein>
    <submittedName>
        <fullName evidence="9">Biopolymer transport protein ExbD/TolR</fullName>
    </submittedName>
</protein>
<keyword evidence="10" id="KW-1185">Reference proteome</keyword>
<keyword evidence="5 8" id="KW-1133">Transmembrane helix</keyword>
<gene>
    <name evidence="9" type="ordered locus">Hoch_6026</name>
</gene>
<dbReference type="PANTHER" id="PTHR30558:SF7">
    <property type="entry name" value="TOL-PAL SYSTEM PROTEIN TOLR"/>
    <property type="match status" value="1"/>
</dbReference>
<dbReference type="EMBL" id="CP001804">
    <property type="protein sequence ID" value="ACY18501.1"/>
    <property type="molecule type" value="Genomic_DNA"/>
</dbReference>
<evidence type="ECO:0000256" key="7">
    <source>
        <dbReference type="RuleBase" id="RU003879"/>
    </source>
</evidence>
<proteinExistence type="inferred from homology"/>
<dbReference type="OrthoDB" id="5514384at2"/>
<keyword evidence="4 7" id="KW-0812">Transmembrane</keyword>
<evidence type="ECO:0000256" key="2">
    <source>
        <dbReference type="ARBA" id="ARBA00005811"/>
    </source>
</evidence>
<dbReference type="eggNOG" id="COG0848">
    <property type="taxonomic scope" value="Bacteria"/>
</dbReference>
<evidence type="ECO:0000313" key="10">
    <source>
        <dbReference type="Proteomes" id="UP000001880"/>
    </source>
</evidence>
<dbReference type="Pfam" id="PF02472">
    <property type="entry name" value="ExbD"/>
    <property type="match status" value="1"/>
</dbReference>
<comment type="subcellular location">
    <subcellularLocation>
        <location evidence="1">Cell membrane</location>
        <topology evidence="1">Single-pass membrane protein</topology>
    </subcellularLocation>
    <subcellularLocation>
        <location evidence="7">Cell membrane</location>
        <topology evidence="7">Single-pass type II membrane protein</topology>
    </subcellularLocation>
</comment>
<evidence type="ECO:0000256" key="8">
    <source>
        <dbReference type="SAM" id="Phobius"/>
    </source>
</evidence>
<dbReference type="GO" id="GO:0022857">
    <property type="term" value="F:transmembrane transporter activity"/>
    <property type="evidence" value="ECO:0007669"/>
    <property type="project" value="InterPro"/>
</dbReference>